<evidence type="ECO:0000256" key="1">
    <source>
        <dbReference type="SAM" id="MobiDB-lite"/>
    </source>
</evidence>
<evidence type="ECO:0000259" key="3">
    <source>
        <dbReference type="Pfam" id="PF13556"/>
    </source>
</evidence>
<accession>A0ABW5RL87</accession>
<dbReference type="InterPro" id="IPR042070">
    <property type="entry name" value="PucR_C-HTH_sf"/>
</dbReference>
<sequence length="628" mass="68735">MPNGDSLDSARATLPESSDDRAAAKRAEEVLVPAGLAPSERRLRNLVTAIVSMLTTMPPDTSRASALRYLITRTRTVLDVDAVFLLRREAGVERVVASDGIYTHEFRTLHSDAPGGIFGRRLEADVPMQTRNYLLDSYFQHSEATDLGVQSEGLRAMLGVVLGDAETDESWGTFYVANRSDAPFPAEDVFALNTLAALATSWLNTLDQTEQLSRALHSTRAEAQRAQHENELASRIRIAQDALVQALSGEDGLAELRDHMSTALGRELQAIDLTIQLDLRDRFGAIGDGERALVALSAKSGEPMYANRQDGSGVVVMAAMHQGQTVGAIVAEARQQSEAQRDIETRVLVECGRILGAFLRSQQRARGDYKRRHQDMLAELLAPPPGGLGPMSRTRLAEFGVRDGEPFRILIVDGSESSIATFEHRLELDFGTSLLRGNVGEQLVAVMPERAFSHLQATMTASGARRHGNLLVGYSPKLHPIAIVPEEHELLLRVVQAARASGYTQAMVSLETFGALGAFLSQVTIEPTKRAIRHQLGPLLDYDREQGTLLLETAMKYLDAGHSVTQAARALHVHENTVRQRLDRIAKLMGRDWHHGQRGLDTHLMLTAHRLIGASEQMSIAGPSDDTN</sequence>
<reference evidence="5" key="1">
    <citation type="journal article" date="2019" name="Int. J. Syst. Evol. Microbiol.">
        <title>The Global Catalogue of Microorganisms (GCM) 10K type strain sequencing project: providing services to taxonomists for standard genome sequencing and annotation.</title>
        <authorList>
            <consortium name="The Broad Institute Genomics Platform"/>
            <consortium name="The Broad Institute Genome Sequencing Center for Infectious Disease"/>
            <person name="Wu L."/>
            <person name="Ma J."/>
        </authorList>
    </citation>
    <scope>NUCLEOTIDE SEQUENCE [LARGE SCALE GENOMIC DNA]</scope>
    <source>
        <strain evidence="5">TISTR 1511</strain>
    </source>
</reference>
<dbReference type="SUPFAM" id="SSF55781">
    <property type="entry name" value="GAF domain-like"/>
    <property type="match status" value="1"/>
</dbReference>
<feature type="region of interest" description="Disordered" evidence="1">
    <location>
        <begin position="1"/>
        <end position="22"/>
    </location>
</feature>
<dbReference type="EMBL" id="JBHUNF010000004">
    <property type="protein sequence ID" value="MFD2675309.1"/>
    <property type="molecule type" value="Genomic_DNA"/>
</dbReference>
<name>A0ABW5RL87_9MICO</name>
<dbReference type="Pfam" id="PF01590">
    <property type="entry name" value="GAF"/>
    <property type="match status" value="1"/>
</dbReference>
<protein>
    <submittedName>
        <fullName evidence="4">Helix-turn-helix domain-containing protein</fullName>
    </submittedName>
</protein>
<dbReference type="InterPro" id="IPR025736">
    <property type="entry name" value="PucR_C-HTH_dom"/>
</dbReference>
<dbReference type="Proteomes" id="UP001597453">
    <property type="component" value="Unassembled WGS sequence"/>
</dbReference>
<evidence type="ECO:0000313" key="4">
    <source>
        <dbReference type="EMBL" id="MFD2675309.1"/>
    </source>
</evidence>
<feature type="domain" description="GAF" evidence="2">
    <location>
        <begin position="66"/>
        <end position="199"/>
    </location>
</feature>
<dbReference type="PANTHER" id="PTHR33744">
    <property type="entry name" value="CARBOHYDRATE DIACID REGULATOR"/>
    <property type="match status" value="1"/>
</dbReference>
<dbReference type="RefSeq" id="WP_066058699.1">
    <property type="nucleotide sequence ID" value="NZ_JBHUNF010000004.1"/>
</dbReference>
<evidence type="ECO:0000259" key="2">
    <source>
        <dbReference type="Pfam" id="PF01590"/>
    </source>
</evidence>
<dbReference type="InterPro" id="IPR029016">
    <property type="entry name" value="GAF-like_dom_sf"/>
</dbReference>
<evidence type="ECO:0000313" key="5">
    <source>
        <dbReference type="Proteomes" id="UP001597453"/>
    </source>
</evidence>
<feature type="domain" description="PucR C-terminal helix-turn-helix" evidence="3">
    <location>
        <begin position="550"/>
        <end position="607"/>
    </location>
</feature>
<dbReference type="InterPro" id="IPR051448">
    <property type="entry name" value="CdaR-like_regulators"/>
</dbReference>
<organism evidence="4 5">
    <name type="scientific">Gulosibacter bifidus</name>
    <dbReference type="NCBI Taxonomy" id="272239"/>
    <lineage>
        <taxon>Bacteria</taxon>
        <taxon>Bacillati</taxon>
        <taxon>Actinomycetota</taxon>
        <taxon>Actinomycetes</taxon>
        <taxon>Micrococcales</taxon>
        <taxon>Microbacteriaceae</taxon>
        <taxon>Gulosibacter</taxon>
    </lineage>
</organism>
<comment type="caution">
    <text evidence="4">The sequence shown here is derived from an EMBL/GenBank/DDBJ whole genome shotgun (WGS) entry which is preliminary data.</text>
</comment>
<dbReference type="PANTHER" id="PTHR33744:SF7">
    <property type="entry name" value="PUCR FAMILY TRANSCRIPTIONAL REGULATOR"/>
    <property type="match status" value="1"/>
</dbReference>
<keyword evidence="5" id="KW-1185">Reference proteome</keyword>
<dbReference type="InterPro" id="IPR003018">
    <property type="entry name" value="GAF"/>
</dbReference>
<dbReference type="Gene3D" id="3.30.450.40">
    <property type="match status" value="1"/>
</dbReference>
<dbReference type="Gene3D" id="1.10.10.2840">
    <property type="entry name" value="PucR C-terminal helix-turn-helix domain"/>
    <property type="match status" value="1"/>
</dbReference>
<dbReference type="Pfam" id="PF13556">
    <property type="entry name" value="HTH_30"/>
    <property type="match status" value="1"/>
</dbReference>
<gene>
    <name evidence="4" type="ORF">ACFSUQ_08395</name>
</gene>
<proteinExistence type="predicted"/>